<evidence type="ECO:0000256" key="2">
    <source>
        <dbReference type="SAM" id="MobiDB-lite"/>
    </source>
</evidence>
<dbReference type="PANTHER" id="PTHR30006:SF25">
    <property type="entry name" value="PHOSPHOGLYCERATE TRANSPORT REGULATORY PROTEIN PGTC"/>
    <property type="match status" value="1"/>
</dbReference>
<sequence>MTERADRSLPCSPRPDAPRDRPIKRPDKGPDKGPKTMSHIMIRHLPALLLALLCPLAAAAQEGVASFGEGDTEITLRSTTDIAIIRPLIERFTATNPDLSVHYEQWGSNNLFTNSRAACDGRAEPADALLSSGAHQMLWLVNAACARPYRSPATEALPEQRRWRDELWGITEEPAVIIYNTEALDAEDVPRTRFALLDLMRKKPELLRSRIATYDIEDSGLGYLFAHADSLEATTFGAMLEAFSRIGAIATCCSLSIIEGVSEGRYYIAYNVLGSYAEARAAENVGIILPEDYTLMMTRSFVIPRNAPHPEAAQRLLDFLLSPPAQEMLRELGLIAASDPAETSLLPSARRLISLSPPLLLALDRSTRERLFRLWDEAFSADAG</sequence>
<dbReference type="EMBL" id="FOZW01000016">
    <property type="protein sequence ID" value="SFT22300.1"/>
    <property type="molecule type" value="Genomic_DNA"/>
</dbReference>
<dbReference type="STRING" id="311180.SAMN04488050_11639"/>
<dbReference type="AlphaFoldDB" id="A0A1I6W8N3"/>
<gene>
    <name evidence="3" type="ORF">SAMN04488050_11639</name>
</gene>
<name>A0A1I6W8N3_9RHOB</name>
<dbReference type="Pfam" id="PF01547">
    <property type="entry name" value="SBP_bac_1"/>
    <property type="match status" value="1"/>
</dbReference>
<keyword evidence="1" id="KW-0732">Signal</keyword>
<proteinExistence type="predicted"/>
<feature type="compositionally biased region" description="Basic and acidic residues" evidence="2">
    <location>
        <begin position="16"/>
        <end position="34"/>
    </location>
</feature>
<feature type="region of interest" description="Disordered" evidence="2">
    <location>
        <begin position="1"/>
        <end position="37"/>
    </location>
</feature>
<organism evidence="3 4">
    <name type="scientific">Alloyangia pacifica</name>
    <dbReference type="NCBI Taxonomy" id="311180"/>
    <lineage>
        <taxon>Bacteria</taxon>
        <taxon>Pseudomonadati</taxon>
        <taxon>Pseudomonadota</taxon>
        <taxon>Alphaproteobacteria</taxon>
        <taxon>Rhodobacterales</taxon>
        <taxon>Roseobacteraceae</taxon>
        <taxon>Alloyangia</taxon>
    </lineage>
</organism>
<dbReference type="Proteomes" id="UP000199392">
    <property type="component" value="Unassembled WGS sequence"/>
</dbReference>
<dbReference type="GO" id="GO:0030288">
    <property type="term" value="C:outer membrane-bounded periplasmic space"/>
    <property type="evidence" value="ECO:0007669"/>
    <property type="project" value="TreeGrafter"/>
</dbReference>
<protein>
    <submittedName>
        <fullName evidence="3">Iron(III) transport system substrate-binding protein</fullName>
    </submittedName>
</protein>
<keyword evidence="4" id="KW-1185">Reference proteome</keyword>
<dbReference type="InterPro" id="IPR006059">
    <property type="entry name" value="SBP"/>
</dbReference>
<dbReference type="SUPFAM" id="SSF53850">
    <property type="entry name" value="Periplasmic binding protein-like II"/>
    <property type="match status" value="1"/>
</dbReference>
<evidence type="ECO:0000256" key="1">
    <source>
        <dbReference type="ARBA" id="ARBA00022729"/>
    </source>
</evidence>
<evidence type="ECO:0000313" key="4">
    <source>
        <dbReference type="Proteomes" id="UP000199392"/>
    </source>
</evidence>
<accession>A0A1I6W8N3</accession>
<reference evidence="4" key="1">
    <citation type="submission" date="2016-10" db="EMBL/GenBank/DDBJ databases">
        <authorList>
            <person name="Varghese N."/>
            <person name="Submissions S."/>
        </authorList>
    </citation>
    <scope>NUCLEOTIDE SEQUENCE [LARGE SCALE GENOMIC DNA]</scope>
    <source>
        <strain evidence="4">DSM 26894</strain>
    </source>
</reference>
<evidence type="ECO:0000313" key="3">
    <source>
        <dbReference type="EMBL" id="SFT22300.1"/>
    </source>
</evidence>
<dbReference type="Gene3D" id="3.40.190.10">
    <property type="entry name" value="Periplasmic binding protein-like II"/>
    <property type="match status" value="2"/>
</dbReference>
<dbReference type="PANTHER" id="PTHR30006">
    <property type="entry name" value="THIAMINE-BINDING PERIPLASMIC PROTEIN-RELATED"/>
    <property type="match status" value="1"/>
</dbReference>